<dbReference type="SMART" id="SM01088">
    <property type="entry name" value="Col_cuticle_N"/>
    <property type="match status" value="1"/>
</dbReference>
<evidence type="ECO:0000256" key="2">
    <source>
        <dbReference type="SAM" id="MobiDB-lite"/>
    </source>
</evidence>
<feature type="region of interest" description="Disordered" evidence="2">
    <location>
        <begin position="174"/>
        <end position="417"/>
    </location>
</feature>
<dbReference type="Proteomes" id="UP000887566">
    <property type="component" value="Unplaced"/>
</dbReference>
<evidence type="ECO:0000313" key="5">
    <source>
        <dbReference type="Proteomes" id="UP000887566"/>
    </source>
</evidence>
<organism evidence="5 6">
    <name type="scientific">Plectus sambesii</name>
    <dbReference type="NCBI Taxonomy" id="2011161"/>
    <lineage>
        <taxon>Eukaryota</taxon>
        <taxon>Metazoa</taxon>
        <taxon>Ecdysozoa</taxon>
        <taxon>Nematoda</taxon>
        <taxon>Chromadorea</taxon>
        <taxon>Plectida</taxon>
        <taxon>Plectina</taxon>
        <taxon>Plectoidea</taxon>
        <taxon>Plectidae</taxon>
        <taxon>Plectus</taxon>
    </lineage>
</organism>
<proteinExistence type="predicted"/>
<evidence type="ECO:0000259" key="4">
    <source>
        <dbReference type="SMART" id="SM01088"/>
    </source>
</evidence>
<feature type="compositionally biased region" description="Polar residues" evidence="2">
    <location>
        <begin position="175"/>
        <end position="211"/>
    </location>
</feature>
<feature type="compositionally biased region" description="Low complexity" evidence="2">
    <location>
        <begin position="379"/>
        <end position="391"/>
    </location>
</feature>
<feature type="compositionally biased region" description="Pro residues" evidence="2">
    <location>
        <begin position="337"/>
        <end position="349"/>
    </location>
</feature>
<dbReference type="InterPro" id="IPR008160">
    <property type="entry name" value="Collagen"/>
</dbReference>
<keyword evidence="1" id="KW-0677">Repeat</keyword>
<accession>A0A914WUT3</accession>
<dbReference type="WBParaSite" id="PSAMB.scaffold5325size12033.g26362.t1">
    <property type="protein sequence ID" value="PSAMB.scaffold5325size12033.g26362.t1"/>
    <property type="gene ID" value="PSAMB.scaffold5325size12033.g26362"/>
</dbReference>
<feature type="compositionally biased region" description="Low complexity" evidence="2">
    <location>
        <begin position="314"/>
        <end position="328"/>
    </location>
</feature>
<keyword evidence="3" id="KW-0472">Membrane</keyword>
<dbReference type="PANTHER" id="PTHR24637:SF421">
    <property type="entry name" value="CUTICLE COLLAGEN DPY-2"/>
    <property type="match status" value="1"/>
</dbReference>
<evidence type="ECO:0000256" key="3">
    <source>
        <dbReference type="SAM" id="Phobius"/>
    </source>
</evidence>
<keyword evidence="3" id="KW-1133">Transmembrane helix</keyword>
<dbReference type="Pfam" id="PF01484">
    <property type="entry name" value="Col_cuticle_N"/>
    <property type="match status" value="1"/>
</dbReference>
<evidence type="ECO:0000313" key="6">
    <source>
        <dbReference type="WBParaSite" id="PSAMB.scaffold5325size12033.g26362.t1"/>
    </source>
</evidence>
<feature type="compositionally biased region" description="Pro residues" evidence="2">
    <location>
        <begin position="267"/>
        <end position="276"/>
    </location>
</feature>
<dbReference type="InterPro" id="IPR002486">
    <property type="entry name" value="Col_cuticle_N"/>
</dbReference>
<feature type="compositionally biased region" description="Low complexity" evidence="2">
    <location>
        <begin position="278"/>
        <end position="287"/>
    </location>
</feature>
<dbReference type="Pfam" id="PF01391">
    <property type="entry name" value="Collagen"/>
    <property type="match status" value="2"/>
</dbReference>
<name>A0A914WUT3_9BILA</name>
<keyword evidence="5" id="KW-1185">Reference proteome</keyword>
<evidence type="ECO:0000256" key="1">
    <source>
        <dbReference type="ARBA" id="ARBA00022737"/>
    </source>
</evidence>
<keyword evidence="3" id="KW-0812">Transmembrane</keyword>
<feature type="domain" description="Nematode cuticle collagen N-terminal" evidence="4">
    <location>
        <begin position="52"/>
        <end position="104"/>
    </location>
</feature>
<dbReference type="PANTHER" id="PTHR24637">
    <property type="entry name" value="COLLAGEN"/>
    <property type="match status" value="1"/>
</dbReference>
<reference evidence="6" key="1">
    <citation type="submission" date="2022-11" db="UniProtKB">
        <authorList>
            <consortium name="WormBaseParasite"/>
        </authorList>
    </citation>
    <scope>IDENTIFICATION</scope>
</reference>
<sequence length="417" mass="43401">MTAVAVDPTNSLSRHYCRCHRRPIRPTLTTAPMSLCYKDDWRRAQLEKSLRRAAFCSIVVTTSALVTSLIGFPMFVNFAMKVQSRLDVESDYCRLKSRDLWAEVVATSMANSILNSYFYSSNSNSRDRRAAALAFGVGSRPSYQFGRQPPDTIYGLGANARFNAAARDTIRFAQPQPTNRQYQPFPSGQNGYGNSQSRPQQPDYTTRTSPTNPQPAPNGRCCCPGPYGPPGPPGNDGENGQDGLPGQAGKNGAAGNPGQEHEHCYRPCPPGPPGTPGPLGKKGQRGPPGAPGPDGDIPPRSPSGVPGLPGQNGFPGKAGAPGAPGIPGKLVVTGDGPPGPPGNIGPPGSPGIKGEPGRQGKDGGYSPPGPPGDPGKKGPPGAAGPNGFPGQPGLPGETGSCDHCPPPNLPPGYFRRH</sequence>
<dbReference type="GO" id="GO:0042302">
    <property type="term" value="F:structural constituent of cuticle"/>
    <property type="evidence" value="ECO:0007669"/>
    <property type="project" value="InterPro"/>
</dbReference>
<protein>
    <submittedName>
        <fullName evidence="6">Nematode cuticle collagen N-terminal domain-containing protein</fullName>
    </submittedName>
</protein>
<dbReference type="AlphaFoldDB" id="A0A914WUT3"/>
<feature type="transmembrane region" description="Helical" evidence="3">
    <location>
        <begin position="53"/>
        <end position="80"/>
    </location>
</feature>